<keyword evidence="5 7" id="KW-1133">Transmembrane helix</keyword>
<comment type="similarity">
    <text evidence="7">Belongs to the binding-protein-dependent transport system permease family.</text>
</comment>
<feature type="transmembrane region" description="Helical" evidence="7">
    <location>
        <begin position="147"/>
        <end position="164"/>
    </location>
</feature>
<dbReference type="PANTHER" id="PTHR43163:SF6">
    <property type="entry name" value="DIPEPTIDE TRANSPORT SYSTEM PERMEASE PROTEIN DPPB-RELATED"/>
    <property type="match status" value="1"/>
</dbReference>
<keyword evidence="6 7" id="KW-0472">Membrane</keyword>
<evidence type="ECO:0000256" key="5">
    <source>
        <dbReference type="ARBA" id="ARBA00022989"/>
    </source>
</evidence>
<dbReference type="GO" id="GO:0005886">
    <property type="term" value="C:plasma membrane"/>
    <property type="evidence" value="ECO:0007669"/>
    <property type="project" value="UniProtKB-SubCell"/>
</dbReference>
<feature type="transmembrane region" description="Helical" evidence="7">
    <location>
        <begin position="236"/>
        <end position="258"/>
    </location>
</feature>
<evidence type="ECO:0000256" key="2">
    <source>
        <dbReference type="ARBA" id="ARBA00022448"/>
    </source>
</evidence>
<evidence type="ECO:0000313" key="10">
    <source>
        <dbReference type="Proteomes" id="UP000184001"/>
    </source>
</evidence>
<dbReference type="AlphaFoldDB" id="A0A8G2C8L6"/>
<evidence type="ECO:0000256" key="7">
    <source>
        <dbReference type="RuleBase" id="RU363032"/>
    </source>
</evidence>
<proteinExistence type="inferred from homology"/>
<dbReference type="PROSITE" id="PS50928">
    <property type="entry name" value="ABC_TM1"/>
    <property type="match status" value="1"/>
</dbReference>
<keyword evidence="3" id="KW-1003">Cell membrane</keyword>
<organism evidence="9 10">
    <name type="scientific">Halodesulfovibrio aestuarii</name>
    <dbReference type="NCBI Taxonomy" id="126333"/>
    <lineage>
        <taxon>Bacteria</taxon>
        <taxon>Pseudomonadati</taxon>
        <taxon>Thermodesulfobacteriota</taxon>
        <taxon>Desulfovibrionia</taxon>
        <taxon>Desulfovibrionales</taxon>
        <taxon>Desulfovibrionaceae</taxon>
        <taxon>Halodesulfovibrio</taxon>
    </lineage>
</organism>
<evidence type="ECO:0000313" key="9">
    <source>
        <dbReference type="EMBL" id="SHI83831.1"/>
    </source>
</evidence>
<evidence type="ECO:0000256" key="4">
    <source>
        <dbReference type="ARBA" id="ARBA00022692"/>
    </source>
</evidence>
<feature type="transmembrane region" description="Helical" evidence="7">
    <location>
        <begin position="176"/>
        <end position="196"/>
    </location>
</feature>
<keyword evidence="4 7" id="KW-0812">Transmembrane</keyword>
<reference evidence="9 10" key="1">
    <citation type="submission" date="2016-11" db="EMBL/GenBank/DDBJ databases">
        <authorList>
            <person name="Varghese N."/>
            <person name="Submissions S."/>
        </authorList>
    </citation>
    <scope>NUCLEOTIDE SEQUENCE [LARGE SCALE GENOMIC DNA]</scope>
    <source>
        <strain evidence="9 10">DSM 17919</strain>
    </source>
</reference>
<feature type="domain" description="ABC transmembrane type-1" evidence="8">
    <location>
        <begin position="100"/>
        <end position="301"/>
    </location>
</feature>
<dbReference type="PANTHER" id="PTHR43163">
    <property type="entry name" value="DIPEPTIDE TRANSPORT SYSTEM PERMEASE PROTEIN DPPB-RELATED"/>
    <property type="match status" value="1"/>
</dbReference>
<name>A0A8G2C8L6_9BACT</name>
<gene>
    <name evidence="9" type="ORF">SAMN05660830_01154</name>
</gene>
<evidence type="ECO:0000256" key="6">
    <source>
        <dbReference type="ARBA" id="ARBA00023136"/>
    </source>
</evidence>
<feature type="transmembrane region" description="Helical" evidence="7">
    <location>
        <begin position="278"/>
        <end position="301"/>
    </location>
</feature>
<dbReference type="RefSeq" id="WP_020002270.1">
    <property type="nucleotide sequence ID" value="NZ_CP192219.1"/>
</dbReference>
<accession>A0A8G2C8L6</accession>
<sequence length="311" mass="33952">MVRLVRNLVLQSSLALFVVGTLTFVLTKALPGDMGYRIAAGRYGHDMVDTAAAELVRQELGLGQSSISAYFHWLMDLLQWNLGESMVSGAPITDILKHEFGSTLTLALAAIAIAAIVGPTLGVLVAFTRSRTVDRLSVALSVATRSIPSYVIGIVLIVVFAIWLDVLPAAGCGEPINYVLPALTLALPLITVSVRITSASLKDVMEQDYFEFSRLKGLGWCQSLLRHGMRNMSIPVIAYHGVQLVYLVEGLVIVETLFAWPGIGHSMAHAIFARDIPMIQGTCMTLALSFILLNTLLDILYRWVDPRERKS</sequence>
<dbReference type="EMBL" id="FQZR01000002">
    <property type="protein sequence ID" value="SHI83831.1"/>
    <property type="molecule type" value="Genomic_DNA"/>
</dbReference>
<dbReference type="InterPro" id="IPR000515">
    <property type="entry name" value="MetI-like"/>
</dbReference>
<evidence type="ECO:0000259" key="8">
    <source>
        <dbReference type="PROSITE" id="PS50928"/>
    </source>
</evidence>
<comment type="subcellular location">
    <subcellularLocation>
        <location evidence="1 7">Cell membrane</location>
        <topology evidence="1 7">Multi-pass membrane protein</topology>
    </subcellularLocation>
</comment>
<evidence type="ECO:0000256" key="3">
    <source>
        <dbReference type="ARBA" id="ARBA00022475"/>
    </source>
</evidence>
<dbReference type="SUPFAM" id="SSF161098">
    <property type="entry name" value="MetI-like"/>
    <property type="match status" value="1"/>
</dbReference>
<evidence type="ECO:0000256" key="1">
    <source>
        <dbReference type="ARBA" id="ARBA00004651"/>
    </source>
</evidence>
<dbReference type="InterPro" id="IPR035906">
    <property type="entry name" value="MetI-like_sf"/>
</dbReference>
<dbReference type="CDD" id="cd06261">
    <property type="entry name" value="TM_PBP2"/>
    <property type="match status" value="1"/>
</dbReference>
<dbReference type="GO" id="GO:0071916">
    <property type="term" value="F:dipeptide transmembrane transporter activity"/>
    <property type="evidence" value="ECO:0007669"/>
    <property type="project" value="TreeGrafter"/>
</dbReference>
<comment type="caution">
    <text evidence="9">The sequence shown here is derived from an EMBL/GenBank/DDBJ whole genome shotgun (WGS) entry which is preliminary data.</text>
</comment>
<dbReference type="Gene3D" id="1.10.3720.10">
    <property type="entry name" value="MetI-like"/>
    <property type="match status" value="1"/>
</dbReference>
<feature type="transmembrane region" description="Helical" evidence="7">
    <location>
        <begin position="106"/>
        <end position="127"/>
    </location>
</feature>
<protein>
    <submittedName>
        <fullName evidence="9">Peptide/nickel transport system permease protein</fullName>
    </submittedName>
</protein>
<dbReference type="Pfam" id="PF00528">
    <property type="entry name" value="BPD_transp_1"/>
    <property type="match status" value="1"/>
</dbReference>
<keyword evidence="2 7" id="KW-0813">Transport</keyword>
<dbReference type="Proteomes" id="UP000184001">
    <property type="component" value="Unassembled WGS sequence"/>
</dbReference>